<dbReference type="SUPFAM" id="SSF53756">
    <property type="entry name" value="UDP-Glycosyltransferase/glycogen phosphorylase"/>
    <property type="match status" value="1"/>
</dbReference>
<protein>
    <submittedName>
        <fullName evidence="1">CDP-Glycerol:Poly(Glycerophosphate) glycerophosphotransferase</fullName>
    </submittedName>
</protein>
<sequence>MPATPRGATLRRRIRSLGGKVIRRLGLLPGGMPDGLGEDQELLGTSWPYEVLVYFADTPEALYQIEQWYDTFRALHAEHPVVVVTQDSRTARAIRRDSGLDVRTVAHYTTLDDILGRSPTKLALYVNHNPENFTCLRFGQLVHASLMHGDSDKLVTVSNQTKAYDFSFVAGQAAVERMARFSTLYDAHARCVPVGRPQLDDQLRLRARTPRGPLPTVLYAPTWEGGQPSAEYGSVATHGLAVVRALVESGRYRVLYRPHPLTGVRVAAYGEADKAIREYLAAAPAPAEGPAHGTDTHGDVAPAFAAADLLVCDVSGVAMDWLATGEPIVVTRPVGDVVIASSPLLELAPALPVAALGDVLATVDRELTQDPTRDRRLTLREHYLGDTAPGASTQRFVAACERLMEIRDREVARIEAYGAPSAAPTGNERGTR</sequence>
<gene>
    <name evidence="1" type="ORF">SAMN04324258_0225</name>
</gene>
<dbReference type="AlphaFoldDB" id="A0A1T5IAK1"/>
<dbReference type="InterPro" id="IPR043148">
    <property type="entry name" value="TagF_C"/>
</dbReference>
<dbReference type="GO" id="GO:0047355">
    <property type="term" value="F:CDP-glycerol glycerophosphotransferase activity"/>
    <property type="evidence" value="ECO:0007669"/>
    <property type="project" value="InterPro"/>
</dbReference>
<dbReference type="STRING" id="526729.SAMN04324258_0225"/>
<organism evidence="1 2">
    <name type="scientific">Krasilnikoviella flava</name>
    <dbReference type="NCBI Taxonomy" id="526729"/>
    <lineage>
        <taxon>Bacteria</taxon>
        <taxon>Bacillati</taxon>
        <taxon>Actinomycetota</taxon>
        <taxon>Actinomycetes</taxon>
        <taxon>Micrococcales</taxon>
        <taxon>Promicromonosporaceae</taxon>
        <taxon>Krasilnikoviella</taxon>
    </lineage>
</organism>
<dbReference type="OrthoDB" id="7806295at2"/>
<proteinExistence type="predicted"/>
<dbReference type="Gene3D" id="3.40.50.12580">
    <property type="match status" value="1"/>
</dbReference>
<reference evidence="1 2" key="1">
    <citation type="submission" date="2017-02" db="EMBL/GenBank/DDBJ databases">
        <authorList>
            <person name="Peterson S.W."/>
        </authorList>
    </citation>
    <scope>NUCLEOTIDE SEQUENCE [LARGE SCALE GENOMIC DNA]</scope>
    <source>
        <strain evidence="1 2">DSM 21481</strain>
    </source>
</reference>
<evidence type="ECO:0000313" key="2">
    <source>
        <dbReference type="Proteomes" id="UP000189777"/>
    </source>
</evidence>
<dbReference type="Pfam" id="PF04464">
    <property type="entry name" value="Glyphos_transf"/>
    <property type="match status" value="1"/>
</dbReference>
<accession>A0A1T5IAK1</accession>
<dbReference type="EMBL" id="FUZQ01000001">
    <property type="protein sequence ID" value="SKC35972.1"/>
    <property type="molecule type" value="Genomic_DNA"/>
</dbReference>
<evidence type="ECO:0000313" key="1">
    <source>
        <dbReference type="EMBL" id="SKC35972.1"/>
    </source>
</evidence>
<dbReference type="InterPro" id="IPR007554">
    <property type="entry name" value="Glycerophosphate_synth"/>
</dbReference>
<keyword evidence="2" id="KW-1185">Reference proteome</keyword>
<dbReference type="Proteomes" id="UP000189777">
    <property type="component" value="Unassembled WGS sequence"/>
</dbReference>
<keyword evidence="1" id="KW-0808">Transferase</keyword>
<dbReference type="RefSeq" id="WP_079569861.1">
    <property type="nucleotide sequence ID" value="NZ_FUZQ01000001.1"/>
</dbReference>
<dbReference type="GO" id="GO:0016020">
    <property type="term" value="C:membrane"/>
    <property type="evidence" value="ECO:0007669"/>
    <property type="project" value="InterPro"/>
</dbReference>
<name>A0A1T5IAK1_9MICO</name>